<evidence type="ECO:0000313" key="3">
    <source>
        <dbReference type="Proteomes" id="UP001396334"/>
    </source>
</evidence>
<gene>
    <name evidence="2" type="ORF">V6N11_068864</name>
</gene>
<comment type="caution">
    <text evidence="2">The sequence shown here is derived from an EMBL/GenBank/DDBJ whole genome shotgun (WGS) entry which is preliminary data.</text>
</comment>
<dbReference type="Proteomes" id="UP001396334">
    <property type="component" value="Unassembled WGS sequence"/>
</dbReference>
<organism evidence="2 3">
    <name type="scientific">Hibiscus sabdariffa</name>
    <name type="common">roselle</name>
    <dbReference type="NCBI Taxonomy" id="183260"/>
    <lineage>
        <taxon>Eukaryota</taxon>
        <taxon>Viridiplantae</taxon>
        <taxon>Streptophyta</taxon>
        <taxon>Embryophyta</taxon>
        <taxon>Tracheophyta</taxon>
        <taxon>Spermatophyta</taxon>
        <taxon>Magnoliopsida</taxon>
        <taxon>eudicotyledons</taxon>
        <taxon>Gunneridae</taxon>
        <taxon>Pentapetalae</taxon>
        <taxon>rosids</taxon>
        <taxon>malvids</taxon>
        <taxon>Malvales</taxon>
        <taxon>Malvaceae</taxon>
        <taxon>Malvoideae</taxon>
        <taxon>Hibiscus</taxon>
    </lineage>
</organism>
<protein>
    <submittedName>
        <fullName evidence="2">Uncharacterized protein</fullName>
    </submittedName>
</protein>
<evidence type="ECO:0000313" key="2">
    <source>
        <dbReference type="EMBL" id="KAK8985616.1"/>
    </source>
</evidence>
<sequence length="221" mass="25454">MRTLKREGIRQQQPTVHKAVQEAGTAVEQIVAARIQKAFRAYRKSHCRLKDAGRFNISIQGHTVTKQTTSTLSFLHSWCNVRARRICMITEGRLKQKRMENQMKLEAKLFLRTQQREEAGVKPGRFLVNTVEGECETISRPSIVWSGKRKLGLQLDRAMDSDEAMGGEGSFRAHSPQEDSRQTGKQTGERDGYSGFDETQFAIWESCFKSHKRYPIRWLKH</sequence>
<reference evidence="2 3" key="1">
    <citation type="journal article" date="2024" name="G3 (Bethesda)">
        <title>Genome assembly of Hibiscus sabdariffa L. provides insights into metabolisms of medicinal natural products.</title>
        <authorList>
            <person name="Kim T."/>
        </authorList>
    </citation>
    <scope>NUCLEOTIDE SEQUENCE [LARGE SCALE GENOMIC DNA]</scope>
    <source>
        <strain evidence="2">TK-2024</strain>
        <tissue evidence="2">Old leaves</tissue>
    </source>
</reference>
<accession>A0ABR2PB05</accession>
<name>A0ABR2PB05_9ROSI</name>
<keyword evidence="3" id="KW-1185">Reference proteome</keyword>
<evidence type="ECO:0000256" key="1">
    <source>
        <dbReference type="SAM" id="MobiDB-lite"/>
    </source>
</evidence>
<feature type="compositionally biased region" description="Basic and acidic residues" evidence="1">
    <location>
        <begin position="175"/>
        <end position="192"/>
    </location>
</feature>
<proteinExistence type="predicted"/>
<dbReference type="EMBL" id="JBBPBN010000069">
    <property type="protein sequence ID" value="KAK8985616.1"/>
    <property type="molecule type" value="Genomic_DNA"/>
</dbReference>
<feature type="region of interest" description="Disordered" evidence="1">
    <location>
        <begin position="163"/>
        <end position="193"/>
    </location>
</feature>